<accession>A0A317ES16</accession>
<dbReference type="PANTHER" id="PTHR37464:SF1">
    <property type="entry name" value="BLL2463 PROTEIN"/>
    <property type="match status" value="1"/>
</dbReference>
<keyword evidence="1" id="KW-1133">Transmembrane helix</keyword>
<gene>
    <name evidence="3" type="ORF">DHW03_06705</name>
</gene>
<dbReference type="NCBIfam" id="TIGR02226">
    <property type="entry name" value="two_anch"/>
    <property type="match status" value="1"/>
</dbReference>
<dbReference type="PANTHER" id="PTHR37464">
    <property type="entry name" value="BLL2463 PROTEIN"/>
    <property type="match status" value="1"/>
</dbReference>
<evidence type="ECO:0000259" key="2">
    <source>
        <dbReference type="Pfam" id="PF07584"/>
    </source>
</evidence>
<reference evidence="3 4" key="1">
    <citation type="submission" date="2018-05" db="EMBL/GenBank/DDBJ databases">
        <title>Pedobacter paludis sp. nov., isolated from wetland soil.</title>
        <authorList>
            <person name="Zhang Y."/>
            <person name="Wang G."/>
        </authorList>
    </citation>
    <scope>NUCLEOTIDE SEQUENCE [LARGE SCALE GENOMIC DNA]</scope>
    <source>
        <strain evidence="3 4">KCTC22721</strain>
    </source>
</reference>
<proteinExistence type="predicted"/>
<dbReference type="AlphaFoldDB" id="A0A317ES16"/>
<name>A0A317ES16_9SPHI</name>
<organism evidence="3 4">
    <name type="scientific">Pedobacter yonginense</name>
    <dbReference type="NCBI Taxonomy" id="651869"/>
    <lineage>
        <taxon>Bacteria</taxon>
        <taxon>Pseudomonadati</taxon>
        <taxon>Bacteroidota</taxon>
        <taxon>Sphingobacteriia</taxon>
        <taxon>Sphingobacteriales</taxon>
        <taxon>Sphingobacteriaceae</taxon>
        <taxon>Pedobacter</taxon>
    </lineage>
</organism>
<feature type="transmembrane region" description="Helical" evidence="1">
    <location>
        <begin position="62"/>
        <end position="84"/>
    </location>
</feature>
<comment type="caution">
    <text evidence="3">The sequence shown here is derived from an EMBL/GenBank/DDBJ whole genome shotgun (WGS) entry which is preliminary data.</text>
</comment>
<evidence type="ECO:0000313" key="4">
    <source>
        <dbReference type="Proteomes" id="UP000245379"/>
    </source>
</evidence>
<evidence type="ECO:0000256" key="1">
    <source>
        <dbReference type="SAM" id="Phobius"/>
    </source>
</evidence>
<dbReference type="InterPro" id="IPR011933">
    <property type="entry name" value="Double_TM_dom"/>
</dbReference>
<keyword evidence="1" id="KW-0812">Transmembrane</keyword>
<dbReference type="OrthoDB" id="890881at2"/>
<feature type="transmembrane region" description="Helical" evidence="1">
    <location>
        <begin position="12"/>
        <end position="32"/>
    </location>
</feature>
<feature type="domain" description="Aerotolerance regulator N-terminal" evidence="2">
    <location>
        <begin position="8"/>
        <end position="82"/>
    </location>
</feature>
<dbReference type="InterPro" id="IPR024163">
    <property type="entry name" value="Aerotolerance_reg_N"/>
</dbReference>
<sequence>MSKEFKLQLLYPIGLLALAGLIIPVVVHLWSIKQGKTLKIGSVALLGESATSSAKSLKITDLLLFFLRCLILILIAFVLAQPYLKKRININKDSGWILVQKNQFNEVYKSNKKTVDSLLKLGFELHNFDMGFTQFQLTDSLLQAKPQSNLSYTSLFNQLNKQVPTGSSVYLFADHQLKHFDSNLPKPNFKLIWKETAHTDTLKTWQKSFLGRNYDAKSTPSQTSYVIQESQNLPPMSVLIFDPEGADSKYIRAGLNAISDFTKRKIEIRNWNSPVQTKADVGFWLSDQPIAELNLSRLKDSARVLSYQKGKIITQHTTLLLNQSQSQPIELRKRIALDKIRGAHIWSDGFGQAILILENQKPRKQFHFYSRFNPQWTDLIWNEQFVKALIPIVLSNQDVAYFGFEDHALDQRVIHKTQFNAPKIGQSGPYNKIENENLDHIIWCIAFLALMVERILSFRKKQI</sequence>
<keyword evidence="4" id="KW-1185">Reference proteome</keyword>
<dbReference type="Proteomes" id="UP000245379">
    <property type="component" value="Unassembled WGS sequence"/>
</dbReference>
<keyword evidence="1" id="KW-0472">Membrane</keyword>
<dbReference type="Pfam" id="PF07584">
    <property type="entry name" value="BatA"/>
    <property type="match status" value="1"/>
</dbReference>
<dbReference type="EMBL" id="QGNZ01000001">
    <property type="protein sequence ID" value="PWS29494.1"/>
    <property type="molecule type" value="Genomic_DNA"/>
</dbReference>
<protein>
    <recommendedName>
        <fullName evidence="2">Aerotolerance regulator N-terminal domain-containing protein</fullName>
    </recommendedName>
</protein>
<evidence type="ECO:0000313" key="3">
    <source>
        <dbReference type="EMBL" id="PWS29494.1"/>
    </source>
</evidence>